<gene>
    <name evidence="1" type="ORF">B0H17DRAFT_1080423</name>
</gene>
<dbReference type="Proteomes" id="UP001221757">
    <property type="component" value="Unassembled WGS sequence"/>
</dbReference>
<evidence type="ECO:0000313" key="2">
    <source>
        <dbReference type="Proteomes" id="UP001221757"/>
    </source>
</evidence>
<evidence type="ECO:0000313" key="1">
    <source>
        <dbReference type="EMBL" id="KAJ7676292.1"/>
    </source>
</evidence>
<accession>A0AAD7G7Y7</accession>
<sequence>MPLLLDAMLGDYNRNTLIVREPEVQNVCETPANPRTRKYTVLRRGRRKRSCQWTGTGTRRMKRTSGGRVHCSVAFCRKLTQQKIRSHRPVRVNSQPIQRYTINKEYELSYIKVF</sequence>
<protein>
    <submittedName>
        <fullName evidence="1">Uncharacterized protein</fullName>
    </submittedName>
</protein>
<keyword evidence="2" id="KW-1185">Reference proteome</keyword>
<organism evidence="1 2">
    <name type="scientific">Mycena rosella</name>
    <name type="common">Pink bonnet</name>
    <name type="synonym">Agaricus rosellus</name>
    <dbReference type="NCBI Taxonomy" id="1033263"/>
    <lineage>
        <taxon>Eukaryota</taxon>
        <taxon>Fungi</taxon>
        <taxon>Dikarya</taxon>
        <taxon>Basidiomycota</taxon>
        <taxon>Agaricomycotina</taxon>
        <taxon>Agaricomycetes</taxon>
        <taxon>Agaricomycetidae</taxon>
        <taxon>Agaricales</taxon>
        <taxon>Marasmiineae</taxon>
        <taxon>Mycenaceae</taxon>
        <taxon>Mycena</taxon>
    </lineage>
</organism>
<reference evidence="1" key="1">
    <citation type="submission" date="2023-03" db="EMBL/GenBank/DDBJ databases">
        <title>Massive genome expansion in bonnet fungi (Mycena s.s.) driven by repeated elements and novel gene families across ecological guilds.</title>
        <authorList>
            <consortium name="Lawrence Berkeley National Laboratory"/>
            <person name="Harder C.B."/>
            <person name="Miyauchi S."/>
            <person name="Viragh M."/>
            <person name="Kuo A."/>
            <person name="Thoen E."/>
            <person name="Andreopoulos B."/>
            <person name="Lu D."/>
            <person name="Skrede I."/>
            <person name="Drula E."/>
            <person name="Henrissat B."/>
            <person name="Morin E."/>
            <person name="Kohler A."/>
            <person name="Barry K."/>
            <person name="LaButti K."/>
            <person name="Morin E."/>
            <person name="Salamov A."/>
            <person name="Lipzen A."/>
            <person name="Mereny Z."/>
            <person name="Hegedus B."/>
            <person name="Baldrian P."/>
            <person name="Stursova M."/>
            <person name="Weitz H."/>
            <person name="Taylor A."/>
            <person name="Grigoriev I.V."/>
            <person name="Nagy L.G."/>
            <person name="Martin F."/>
            <person name="Kauserud H."/>
        </authorList>
    </citation>
    <scope>NUCLEOTIDE SEQUENCE</scope>
    <source>
        <strain evidence="1">CBHHK067</strain>
    </source>
</reference>
<dbReference type="EMBL" id="JARKIE010000144">
    <property type="protein sequence ID" value="KAJ7676292.1"/>
    <property type="molecule type" value="Genomic_DNA"/>
</dbReference>
<name>A0AAD7G7Y7_MYCRO</name>
<dbReference type="AlphaFoldDB" id="A0AAD7G7Y7"/>
<proteinExistence type="predicted"/>
<comment type="caution">
    <text evidence="1">The sequence shown here is derived from an EMBL/GenBank/DDBJ whole genome shotgun (WGS) entry which is preliminary data.</text>
</comment>